<feature type="chain" id="PRO_5018113396" description="PepSY domain-containing protein" evidence="1">
    <location>
        <begin position="22"/>
        <end position="107"/>
    </location>
</feature>
<protein>
    <recommendedName>
        <fullName evidence="4">PepSY domain-containing protein</fullName>
    </recommendedName>
</protein>
<dbReference type="EMBL" id="RQXV01000013">
    <property type="protein sequence ID" value="RRC97268.1"/>
    <property type="molecule type" value="Genomic_DNA"/>
</dbReference>
<feature type="signal peptide" evidence="1">
    <location>
        <begin position="1"/>
        <end position="21"/>
    </location>
</feature>
<keyword evidence="3" id="KW-1185">Reference proteome</keyword>
<gene>
    <name evidence="2" type="ORF">EHS89_18850</name>
</gene>
<evidence type="ECO:0000313" key="3">
    <source>
        <dbReference type="Proteomes" id="UP000267535"/>
    </source>
</evidence>
<evidence type="ECO:0008006" key="4">
    <source>
        <dbReference type="Google" id="ProtNLM"/>
    </source>
</evidence>
<accession>A0A3P1SJE3</accession>
<organism evidence="2 3">
    <name type="scientific">Amphritea balenae</name>
    <dbReference type="NCBI Taxonomy" id="452629"/>
    <lineage>
        <taxon>Bacteria</taxon>
        <taxon>Pseudomonadati</taxon>
        <taxon>Pseudomonadota</taxon>
        <taxon>Gammaproteobacteria</taxon>
        <taxon>Oceanospirillales</taxon>
        <taxon>Oceanospirillaceae</taxon>
        <taxon>Amphritea</taxon>
    </lineage>
</organism>
<evidence type="ECO:0000313" key="2">
    <source>
        <dbReference type="EMBL" id="RRC97268.1"/>
    </source>
</evidence>
<proteinExistence type="predicted"/>
<reference evidence="2 3" key="1">
    <citation type="submission" date="2018-11" db="EMBL/GenBank/DDBJ databases">
        <title>The draft genome sequence of Amphritea balenae JAMM 1525T.</title>
        <authorList>
            <person name="Fang Z."/>
            <person name="Zhang Y."/>
            <person name="Han X."/>
        </authorList>
    </citation>
    <scope>NUCLEOTIDE SEQUENCE [LARGE SCALE GENOMIC DNA]</scope>
    <source>
        <strain evidence="2 3">JAMM 1525</strain>
    </source>
</reference>
<dbReference type="OrthoDB" id="6975080at2"/>
<name>A0A3P1SJE3_9GAMM</name>
<evidence type="ECO:0000256" key="1">
    <source>
        <dbReference type="SAM" id="SignalP"/>
    </source>
</evidence>
<dbReference type="Proteomes" id="UP000267535">
    <property type="component" value="Unassembled WGS sequence"/>
</dbReference>
<keyword evidence="1" id="KW-0732">Signal</keyword>
<comment type="caution">
    <text evidence="2">The sequence shown here is derived from an EMBL/GenBank/DDBJ whole genome shotgun (WGS) entry which is preliminary data.</text>
</comment>
<sequence length="107" mass="11870">MKNWGGRLALLLCIASFMARADGLTVQFLDYEACRNLVQQGEILSMSQLMELVSSLSDGKIIDTRLLQKEDLYIYEMEIAGTDGMVKMLYVDARSGALAESLIANTQ</sequence>
<dbReference type="AlphaFoldDB" id="A0A3P1SJE3"/>
<dbReference type="RefSeq" id="WP_124927726.1">
    <property type="nucleotide sequence ID" value="NZ_BMOH01000002.1"/>
</dbReference>